<dbReference type="InterPro" id="IPR012910">
    <property type="entry name" value="Plug_dom"/>
</dbReference>
<evidence type="ECO:0000256" key="3">
    <source>
        <dbReference type="ARBA" id="ARBA00022452"/>
    </source>
</evidence>
<keyword evidence="3 12" id="KW-1134">Transmembrane beta strand</keyword>
<accession>A0A0H4VS51</accession>
<evidence type="ECO:0000256" key="10">
    <source>
        <dbReference type="ARBA" id="ARBA00023136"/>
    </source>
</evidence>
<evidence type="ECO:0000256" key="14">
    <source>
        <dbReference type="SAM" id="SignalP"/>
    </source>
</evidence>
<keyword evidence="5 12" id="KW-0812">Transmembrane</keyword>
<evidence type="ECO:0000256" key="11">
    <source>
        <dbReference type="ARBA" id="ARBA00023237"/>
    </source>
</evidence>
<keyword evidence="9 13" id="KW-0798">TonB box</keyword>
<dbReference type="OrthoDB" id="9782587at2"/>
<dbReference type="InterPro" id="IPR000531">
    <property type="entry name" value="Beta-barrel_TonB"/>
</dbReference>
<organism evidence="17 18">
    <name type="scientific">Rufibacter radiotolerans</name>
    <dbReference type="NCBI Taxonomy" id="1379910"/>
    <lineage>
        <taxon>Bacteria</taxon>
        <taxon>Pseudomonadati</taxon>
        <taxon>Bacteroidota</taxon>
        <taxon>Cytophagia</taxon>
        <taxon>Cytophagales</taxon>
        <taxon>Hymenobacteraceae</taxon>
        <taxon>Rufibacter</taxon>
    </lineage>
</organism>
<dbReference type="SUPFAM" id="SSF49464">
    <property type="entry name" value="Carboxypeptidase regulatory domain-like"/>
    <property type="match status" value="1"/>
</dbReference>
<dbReference type="PATRIC" id="fig|1379910.4.peg.3478"/>
<evidence type="ECO:0000313" key="18">
    <source>
        <dbReference type="Proteomes" id="UP000036458"/>
    </source>
</evidence>
<evidence type="ECO:0000256" key="7">
    <source>
        <dbReference type="ARBA" id="ARBA00023004"/>
    </source>
</evidence>
<dbReference type="AlphaFoldDB" id="A0A0H4VS51"/>
<dbReference type="PANTHER" id="PTHR32552">
    <property type="entry name" value="FERRICHROME IRON RECEPTOR-RELATED"/>
    <property type="match status" value="1"/>
</dbReference>
<evidence type="ECO:0000256" key="2">
    <source>
        <dbReference type="ARBA" id="ARBA00022448"/>
    </source>
</evidence>
<gene>
    <name evidence="17" type="ORF">TH63_15950</name>
</gene>
<keyword evidence="7" id="KW-0408">Iron</keyword>
<dbReference type="GO" id="GO:0009279">
    <property type="term" value="C:cell outer membrane"/>
    <property type="evidence" value="ECO:0007669"/>
    <property type="project" value="UniProtKB-SubCell"/>
</dbReference>
<evidence type="ECO:0000256" key="9">
    <source>
        <dbReference type="ARBA" id="ARBA00023077"/>
    </source>
</evidence>
<reference evidence="17 18" key="1">
    <citation type="submission" date="2015-01" db="EMBL/GenBank/DDBJ databases">
        <title>Rufibacter sp./DG31D/ whole genome sequencing.</title>
        <authorList>
            <person name="Kim M.K."/>
            <person name="Srinivasan S."/>
            <person name="Lee J.-J."/>
        </authorList>
    </citation>
    <scope>NUCLEOTIDE SEQUENCE [LARGE SCALE GENOMIC DNA]</scope>
    <source>
        <strain evidence="17 18">DG31D</strain>
    </source>
</reference>
<evidence type="ECO:0000256" key="12">
    <source>
        <dbReference type="PROSITE-ProRule" id="PRU01360"/>
    </source>
</evidence>
<proteinExistence type="inferred from homology"/>
<evidence type="ECO:0000313" key="17">
    <source>
        <dbReference type="EMBL" id="AKQ46777.1"/>
    </source>
</evidence>
<keyword evidence="11 12" id="KW-0998">Cell outer membrane</keyword>
<keyword evidence="10 12" id="KW-0472">Membrane</keyword>
<feature type="domain" description="TonB-dependent receptor-like beta-barrel" evidence="15">
    <location>
        <begin position="303"/>
        <end position="717"/>
    </location>
</feature>
<dbReference type="InterPro" id="IPR037066">
    <property type="entry name" value="Plug_dom_sf"/>
</dbReference>
<keyword evidence="4" id="KW-0410">Iron transport</keyword>
<dbReference type="PROSITE" id="PS52016">
    <property type="entry name" value="TONB_DEPENDENT_REC_3"/>
    <property type="match status" value="1"/>
</dbReference>
<dbReference type="Pfam" id="PF00593">
    <property type="entry name" value="TonB_dep_Rec_b-barrel"/>
    <property type="match status" value="1"/>
</dbReference>
<keyword evidence="6 14" id="KW-0732">Signal</keyword>
<protein>
    <submittedName>
        <fullName evidence="17">TonB-dependent receptor</fullName>
    </submittedName>
</protein>
<dbReference type="CDD" id="cd01347">
    <property type="entry name" value="ligand_gated_channel"/>
    <property type="match status" value="1"/>
</dbReference>
<evidence type="ECO:0000256" key="8">
    <source>
        <dbReference type="ARBA" id="ARBA00023065"/>
    </source>
</evidence>
<evidence type="ECO:0000259" key="15">
    <source>
        <dbReference type="Pfam" id="PF00593"/>
    </source>
</evidence>
<evidence type="ECO:0000256" key="13">
    <source>
        <dbReference type="RuleBase" id="RU003357"/>
    </source>
</evidence>
<dbReference type="Gene3D" id="2.170.130.10">
    <property type="entry name" value="TonB-dependent receptor, plug domain"/>
    <property type="match status" value="1"/>
</dbReference>
<evidence type="ECO:0000259" key="16">
    <source>
        <dbReference type="Pfam" id="PF07715"/>
    </source>
</evidence>
<feature type="signal peptide" evidence="14">
    <location>
        <begin position="1"/>
        <end position="18"/>
    </location>
</feature>
<evidence type="ECO:0000256" key="1">
    <source>
        <dbReference type="ARBA" id="ARBA00004571"/>
    </source>
</evidence>
<evidence type="ECO:0000256" key="6">
    <source>
        <dbReference type="ARBA" id="ARBA00022729"/>
    </source>
</evidence>
<dbReference type="GO" id="GO:0015344">
    <property type="term" value="F:siderophore uptake transmembrane transporter activity"/>
    <property type="evidence" value="ECO:0007669"/>
    <property type="project" value="TreeGrafter"/>
</dbReference>
<dbReference type="EMBL" id="CP010777">
    <property type="protein sequence ID" value="AKQ46777.1"/>
    <property type="molecule type" value="Genomic_DNA"/>
</dbReference>
<keyword evidence="17" id="KW-0675">Receptor</keyword>
<dbReference type="KEGG" id="ruf:TH63_15950"/>
<comment type="subcellular location">
    <subcellularLocation>
        <location evidence="1 12">Cell outer membrane</location>
        <topology evidence="1 12">Multi-pass membrane protein</topology>
    </subcellularLocation>
</comment>
<dbReference type="Gene3D" id="2.40.170.20">
    <property type="entry name" value="TonB-dependent receptor, beta-barrel domain"/>
    <property type="match status" value="1"/>
</dbReference>
<comment type="similarity">
    <text evidence="12 13">Belongs to the TonB-dependent receptor family.</text>
</comment>
<dbReference type="InterPro" id="IPR008969">
    <property type="entry name" value="CarboxyPept-like_regulatory"/>
</dbReference>
<dbReference type="InterPro" id="IPR039426">
    <property type="entry name" value="TonB-dep_rcpt-like"/>
</dbReference>
<name>A0A0H4VS51_9BACT</name>
<dbReference type="PANTHER" id="PTHR32552:SF68">
    <property type="entry name" value="FERRICHROME OUTER MEMBRANE TRANSPORTER_PHAGE RECEPTOR"/>
    <property type="match status" value="1"/>
</dbReference>
<sequence length="755" mass="82869">MKYLFTFLFLLTFLPAFAQVTVTGRVLDARSQQPLAGAVVTDIRTGNRVLADAEGAFQLLLASRFDSLLVQRTTSHRAQRLVAPPGKSELVVMLEPLAVALQEVVVRGYETNRPLQKTAGAIGLLTTRDLERFPQTTLVPALNTLPGVRMEERATASYRISIRGSSLRAPYGVRNVKVYLNEIPLVEANGTIPLNMLDAATIGHVEVLKGPAGSVYGAGTGGTILLETVKPQESSVMAGGLVGSYGLRRGFAAASVASEKSNLLLRYDRQTLDGYREQSAMDRETLLLSGQFYPTQKQTLSFHALYSDLFYELPGALTQAQFDANPRAARQLNKDQNASLNVEGLNLGLVYTYQFNDRWSNTTSLFGVFSFLNHPFVTDYERNLNQSFGGRSRTTYRTQIANLPARFSLGAEAQHRFVNARQYVNAKGTPGKLNYDDEVAVNEGFVFGQAELDLPLEFLLTLGASLNTLKYDITRVSDAATRPDAYRQRRSFDTQFSPRVGLVKVILPALSAHASVSAGFSPPTEAEVRPSDGSLNTALQPERGLNYEAGVRGSLLNQRLTFDVVGFHFKLKETIVSRTTSSGVVVFANAGATRQQGVEVALGYDVVKAPEAALPLVKVWGTYTYNRFRFLDYRQNENDFSGNRLTGTASHVAVAGLDVESKLGLYLNATANYTAEIPLNDANTVYAPDYFILGARAGFRRTFHQTWHLDLYGGLDNATDKDYSLGNDLNGFGGRYFQAAPGRNFYGGLQLRKSF</sequence>
<feature type="chain" id="PRO_5005211124" evidence="14">
    <location>
        <begin position="19"/>
        <end position="755"/>
    </location>
</feature>
<dbReference type="Proteomes" id="UP000036458">
    <property type="component" value="Chromosome"/>
</dbReference>
<keyword evidence="18" id="KW-1185">Reference proteome</keyword>
<keyword evidence="8" id="KW-0406">Ion transport</keyword>
<keyword evidence="2 12" id="KW-0813">Transport</keyword>
<feature type="domain" description="TonB-dependent receptor plug" evidence="16">
    <location>
        <begin position="115"/>
        <end position="222"/>
    </location>
</feature>
<dbReference type="RefSeq" id="WP_048921820.1">
    <property type="nucleotide sequence ID" value="NZ_CP010777.1"/>
</dbReference>
<dbReference type="SUPFAM" id="SSF56935">
    <property type="entry name" value="Porins"/>
    <property type="match status" value="1"/>
</dbReference>
<evidence type="ECO:0000256" key="4">
    <source>
        <dbReference type="ARBA" id="ARBA00022496"/>
    </source>
</evidence>
<dbReference type="InterPro" id="IPR036942">
    <property type="entry name" value="Beta-barrel_TonB_sf"/>
</dbReference>
<evidence type="ECO:0000256" key="5">
    <source>
        <dbReference type="ARBA" id="ARBA00022692"/>
    </source>
</evidence>
<dbReference type="Pfam" id="PF07715">
    <property type="entry name" value="Plug"/>
    <property type="match status" value="1"/>
</dbReference>